<organism evidence="2 3">
    <name type="scientific">Ignelater luminosus</name>
    <name type="common">Cucubano</name>
    <name type="synonym">Pyrophorus luminosus</name>
    <dbReference type="NCBI Taxonomy" id="2038154"/>
    <lineage>
        <taxon>Eukaryota</taxon>
        <taxon>Metazoa</taxon>
        <taxon>Ecdysozoa</taxon>
        <taxon>Arthropoda</taxon>
        <taxon>Hexapoda</taxon>
        <taxon>Insecta</taxon>
        <taxon>Pterygota</taxon>
        <taxon>Neoptera</taxon>
        <taxon>Endopterygota</taxon>
        <taxon>Coleoptera</taxon>
        <taxon>Polyphaga</taxon>
        <taxon>Elateriformia</taxon>
        <taxon>Elateroidea</taxon>
        <taxon>Elateridae</taxon>
        <taxon>Agrypninae</taxon>
        <taxon>Pyrophorini</taxon>
        <taxon>Ignelater</taxon>
    </lineage>
</organism>
<keyword evidence="1" id="KW-0732">Signal</keyword>
<proteinExistence type="predicted"/>
<dbReference type="AlphaFoldDB" id="A0A8K0DMQ3"/>
<keyword evidence="3" id="KW-1185">Reference proteome</keyword>
<evidence type="ECO:0000313" key="2">
    <source>
        <dbReference type="EMBL" id="KAF2903190.1"/>
    </source>
</evidence>
<evidence type="ECO:0000313" key="3">
    <source>
        <dbReference type="Proteomes" id="UP000801492"/>
    </source>
</evidence>
<name>A0A8K0DMQ3_IGNLU</name>
<gene>
    <name evidence="2" type="ORF">ILUMI_02992</name>
</gene>
<dbReference type="Proteomes" id="UP000801492">
    <property type="component" value="Unassembled WGS sequence"/>
</dbReference>
<protein>
    <submittedName>
        <fullName evidence="2">Uncharacterized protein</fullName>
    </submittedName>
</protein>
<feature type="signal peptide" evidence="1">
    <location>
        <begin position="1"/>
        <end position="17"/>
    </location>
</feature>
<sequence>MKVLLFLLPLIINLIEATVVNPSRCRAGDVKVDKCGNICRCLGDGVQTTCTKITCPAFEQIERSPDVNQLWDTLHIISRSFGKLFTENSADSKKARAPLLIL</sequence>
<reference evidence="2" key="1">
    <citation type="submission" date="2019-08" db="EMBL/GenBank/DDBJ databases">
        <title>The genome of the North American firefly Photinus pyralis.</title>
        <authorList>
            <consortium name="Photinus pyralis genome working group"/>
            <person name="Fallon T.R."/>
            <person name="Sander Lower S.E."/>
            <person name="Weng J.-K."/>
        </authorList>
    </citation>
    <scope>NUCLEOTIDE SEQUENCE</scope>
    <source>
        <strain evidence="2">TRF0915ILg1</strain>
        <tissue evidence="2">Whole body</tissue>
    </source>
</reference>
<accession>A0A8K0DMQ3</accession>
<feature type="chain" id="PRO_5035444333" evidence="1">
    <location>
        <begin position="18"/>
        <end position="102"/>
    </location>
</feature>
<comment type="caution">
    <text evidence="2">The sequence shown here is derived from an EMBL/GenBank/DDBJ whole genome shotgun (WGS) entry which is preliminary data.</text>
</comment>
<dbReference type="EMBL" id="VTPC01001086">
    <property type="protein sequence ID" value="KAF2903190.1"/>
    <property type="molecule type" value="Genomic_DNA"/>
</dbReference>
<evidence type="ECO:0000256" key="1">
    <source>
        <dbReference type="SAM" id="SignalP"/>
    </source>
</evidence>